<dbReference type="OrthoDB" id="10550164at2759"/>
<evidence type="ECO:0000313" key="2">
    <source>
        <dbReference type="Proteomes" id="UP000276133"/>
    </source>
</evidence>
<comment type="caution">
    <text evidence="1">The sequence shown here is derived from an EMBL/GenBank/DDBJ whole genome shotgun (WGS) entry which is preliminary data.</text>
</comment>
<proteinExistence type="predicted"/>
<accession>A0A3M7P4N9</accession>
<sequence length="491" mass="57567">MKISIRELKKSFLEKLSNDNFNDQRDYFNFYKSENSNLANQLEVEGYLCLHRRNYKNILVDETDWIYIEFLNSNSKDNSNVCSSHYLSRFVLKSFNLFYEYFVFKTKNNNKKCDKYFLYIQTDLFSSEIKKLNWSEIESIQINCEESRIFFLITQELVTAFTWDEKSNKVSNDKAKNNQTTKYTDQEFCYIFRILNKGPVHSLANSQFKSKLRCDVCIEIAPFVEKHKFLFYINILHSNKTYLLKTEKELEVFKMKKSSSYQAEPALIFFQNSFKIIEEFTNAWNLSNFFGVTNSPKSDPLQGDFLNSMKATLIEKKLVPSFFQPENDFDDILTKHYDLILPNKQLKLVVKTLDTNETVSIFFDTRFSVFPICILPGIEIEITDLIRKGDGVFKSNSALKPLSPQSFDLLNPKNEFISTANENPTKKKLLNDICYFKILNSAKNSVATLSKYMTKMQNLLKFNKFISTTTDKKMDLEFSTCLLVDDHSSIY</sequence>
<gene>
    <name evidence="1" type="ORF">BpHYR1_027695</name>
</gene>
<dbReference type="Proteomes" id="UP000276133">
    <property type="component" value="Unassembled WGS sequence"/>
</dbReference>
<reference evidence="1 2" key="1">
    <citation type="journal article" date="2018" name="Sci. Rep.">
        <title>Genomic signatures of local adaptation to the degree of environmental predictability in rotifers.</title>
        <authorList>
            <person name="Franch-Gras L."/>
            <person name="Hahn C."/>
            <person name="Garcia-Roger E.M."/>
            <person name="Carmona M.J."/>
            <person name="Serra M."/>
            <person name="Gomez A."/>
        </authorList>
    </citation>
    <scope>NUCLEOTIDE SEQUENCE [LARGE SCALE GENOMIC DNA]</scope>
    <source>
        <strain evidence="1">HYR1</strain>
    </source>
</reference>
<name>A0A3M7P4N9_BRAPC</name>
<protein>
    <submittedName>
        <fullName evidence="1">Uncharacterized protein</fullName>
    </submittedName>
</protein>
<keyword evidence="2" id="KW-1185">Reference proteome</keyword>
<dbReference type="EMBL" id="REGN01013354">
    <property type="protein sequence ID" value="RMZ94036.1"/>
    <property type="molecule type" value="Genomic_DNA"/>
</dbReference>
<evidence type="ECO:0000313" key="1">
    <source>
        <dbReference type="EMBL" id="RMZ94036.1"/>
    </source>
</evidence>
<dbReference type="AlphaFoldDB" id="A0A3M7P4N9"/>
<organism evidence="1 2">
    <name type="scientific">Brachionus plicatilis</name>
    <name type="common">Marine rotifer</name>
    <name type="synonym">Brachionus muelleri</name>
    <dbReference type="NCBI Taxonomy" id="10195"/>
    <lineage>
        <taxon>Eukaryota</taxon>
        <taxon>Metazoa</taxon>
        <taxon>Spiralia</taxon>
        <taxon>Gnathifera</taxon>
        <taxon>Rotifera</taxon>
        <taxon>Eurotatoria</taxon>
        <taxon>Monogononta</taxon>
        <taxon>Pseudotrocha</taxon>
        <taxon>Ploima</taxon>
        <taxon>Brachionidae</taxon>
        <taxon>Brachionus</taxon>
    </lineage>
</organism>